<feature type="transmembrane region" description="Helical" evidence="1">
    <location>
        <begin position="6"/>
        <end position="22"/>
    </location>
</feature>
<feature type="domain" description="CAAX prenyl protease 2/Lysostaphin resistance protein A-like" evidence="2">
    <location>
        <begin position="124"/>
        <end position="214"/>
    </location>
</feature>
<reference evidence="4" key="2">
    <citation type="journal article" date="2024" name="Nature">
        <title>Anoxygenic phototroph of the Chloroflexota uses a type I reaction centre.</title>
        <authorList>
            <person name="Tsuji J.M."/>
            <person name="Shaw N.A."/>
            <person name="Nagashima S."/>
            <person name="Venkiteswaran J.J."/>
            <person name="Schiff S.L."/>
            <person name="Watanabe T."/>
            <person name="Fukui M."/>
            <person name="Hanada S."/>
            <person name="Tank M."/>
            <person name="Neufeld J.D."/>
        </authorList>
    </citation>
    <scope>NUCLEOTIDE SEQUENCE</scope>
    <source>
        <strain evidence="4">L227-S17</strain>
    </source>
</reference>
<dbReference type="Proteomes" id="UP001431572">
    <property type="component" value="Chromosome 1"/>
</dbReference>
<sequence>MNLIFAIGTLTLLGLMYWGAYFNGKEIKSIQIRGNLLLQFPEFLFKLVLLGLCLGLASTYTMARTERVFGWPPKNFGIELVLGVVIGLVVQYSVNFLSGLAIRIWGPQIYSPIIMKNVVPRKFSEWVLILIPLLLAVAVEEVLFRALAVGGFSSLINPWIMAVGSSILFGMVHVPQGKLGMALTGLVGFIFAAVFIITSSLLVVISAHYVINLLQLAKAGEEENWLKRFSPPAKAENKPEAEQ</sequence>
<name>A0A8T7LV58_9CHLR</name>
<evidence type="ECO:0000259" key="2">
    <source>
        <dbReference type="Pfam" id="PF02517"/>
    </source>
</evidence>
<keyword evidence="1" id="KW-1133">Transmembrane helix</keyword>
<dbReference type="InterPro" id="IPR003675">
    <property type="entry name" value="Rce1/LyrA-like_dom"/>
</dbReference>
<feature type="transmembrane region" description="Helical" evidence="1">
    <location>
        <begin position="126"/>
        <end position="144"/>
    </location>
</feature>
<dbReference type="GO" id="GO:0004175">
    <property type="term" value="F:endopeptidase activity"/>
    <property type="evidence" value="ECO:0007669"/>
    <property type="project" value="UniProtKB-ARBA"/>
</dbReference>
<evidence type="ECO:0000313" key="4">
    <source>
        <dbReference type="EMBL" id="WJW67775.1"/>
    </source>
</evidence>
<accession>A0A8T7LV58</accession>
<feature type="transmembrane region" description="Helical" evidence="1">
    <location>
        <begin position="43"/>
        <end position="60"/>
    </location>
</feature>
<reference evidence="3 5" key="1">
    <citation type="submission" date="2020-06" db="EMBL/GenBank/DDBJ databases">
        <title>Anoxygenic phototrophic Chloroflexota member uses a Type I reaction center.</title>
        <authorList>
            <person name="Tsuji J.M."/>
            <person name="Shaw N.A."/>
            <person name="Nagashima S."/>
            <person name="Venkiteswaran J."/>
            <person name="Schiff S.L."/>
            <person name="Hanada S."/>
            <person name="Tank M."/>
            <person name="Neufeld J.D."/>
        </authorList>
    </citation>
    <scope>NUCLEOTIDE SEQUENCE [LARGE SCALE GENOMIC DNA]</scope>
    <source>
        <strain evidence="3">L227-S17</strain>
    </source>
</reference>
<organism evidence="3 5">
    <name type="scientific">Candidatus Chlorohelix allophototropha</name>
    <dbReference type="NCBI Taxonomy" id="3003348"/>
    <lineage>
        <taxon>Bacteria</taxon>
        <taxon>Bacillati</taxon>
        <taxon>Chloroflexota</taxon>
        <taxon>Chloroflexia</taxon>
        <taxon>Candidatus Chloroheliales</taxon>
        <taxon>Candidatus Chloroheliaceae</taxon>
        <taxon>Candidatus Chlorohelix</taxon>
    </lineage>
</organism>
<keyword evidence="3" id="KW-0378">Hydrolase</keyword>
<dbReference type="EMBL" id="CP128399">
    <property type="protein sequence ID" value="WJW67775.1"/>
    <property type="molecule type" value="Genomic_DNA"/>
</dbReference>
<evidence type="ECO:0000313" key="3">
    <source>
        <dbReference type="EMBL" id="NWJ45914.1"/>
    </source>
</evidence>
<keyword evidence="1" id="KW-0812">Transmembrane</keyword>
<evidence type="ECO:0000256" key="1">
    <source>
        <dbReference type="SAM" id="Phobius"/>
    </source>
</evidence>
<dbReference type="Pfam" id="PF02517">
    <property type="entry name" value="Rce1-like"/>
    <property type="match status" value="1"/>
</dbReference>
<dbReference type="AlphaFoldDB" id="A0A8T7LV58"/>
<protein>
    <submittedName>
        <fullName evidence="3">CPBP family intramembrane metalloprotease</fullName>
    </submittedName>
</protein>
<feature type="transmembrane region" description="Helical" evidence="1">
    <location>
        <begin position="186"/>
        <end position="211"/>
    </location>
</feature>
<evidence type="ECO:0000313" key="5">
    <source>
        <dbReference type="Proteomes" id="UP000521676"/>
    </source>
</evidence>
<dbReference type="EMBL" id="JACATZ010000001">
    <property type="protein sequence ID" value="NWJ45914.1"/>
    <property type="molecule type" value="Genomic_DNA"/>
</dbReference>
<evidence type="ECO:0000313" key="6">
    <source>
        <dbReference type="Proteomes" id="UP001431572"/>
    </source>
</evidence>
<dbReference type="GO" id="GO:0080120">
    <property type="term" value="P:CAAX-box protein maturation"/>
    <property type="evidence" value="ECO:0007669"/>
    <property type="project" value="UniProtKB-ARBA"/>
</dbReference>
<keyword evidence="6" id="KW-1185">Reference proteome</keyword>
<dbReference type="GO" id="GO:0008237">
    <property type="term" value="F:metallopeptidase activity"/>
    <property type="evidence" value="ECO:0007669"/>
    <property type="project" value="UniProtKB-KW"/>
</dbReference>
<keyword evidence="1" id="KW-0472">Membrane</keyword>
<keyword evidence="3" id="KW-0482">Metalloprotease</keyword>
<gene>
    <name evidence="3" type="ORF">HXX08_08550</name>
    <name evidence="4" type="ORF">OZ401_001054</name>
</gene>
<feature type="transmembrane region" description="Helical" evidence="1">
    <location>
        <begin position="80"/>
        <end position="105"/>
    </location>
</feature>
<proteinExistence type="predicted"/>
<dbReference type="Proteomes" id="UP000521676">
    <property type="component" value="Unassembled WGS sequence"/>
</dbReference>
<keyword evidence="3" id="KW-0645">Protease</keyword>
<feature type="transmembrane region" description="Helical" evidence="1">
    <location>
        <begin position="156"/>
        <end position="174"/>
    </location>
</feature>
<dbReference type="RefSeq" id="WP_341469666.1">
    <property type="nucleotide sequence ID" value="NZ_CP128399.1"/>
</dbReference>